<dbReference type="EMBL" id="CACVKT020001553">
    <property type="protein sequence ID" value="CAC5369074.1"/>
    <property type="molecule type" value="Genomic_DNA"/>
</dbReference>
<dbReference type="InterPro" id="IPR000477">
    <property type="entry name" value="RT_dom"/>
</dbReference>
<keyword evidence="3" id="KW-1185">Reference proteome</keyword>
<dbReference type="Proteomes" id="UP000507470">
    <property type="component" value="Unassembled WGS sequence"/>
</dbReference>
<dbReference type="InterPro" id="IPR043128">
    <property type="entry name" value="Rev_trsase/Diguanyl_cyclase"/>
</dbReference>
<evidence type="ECO:0000259" key="1">
    <source>
        <dbReference type="PROSITE" id="PS50878"/>
    </source>
</evidence>
<dbReference type="PANTHER" id="PTHR37984">
    <property type="entry name" value="PROTEIN CBG26694"/>
    <property type="match status" value="1"/>
</dbReference>
<gene>
    <name evidence="2" type="ORF">MCOR_8399</name>
</gene>
<dbReference type="Gene3D" id="3.30.70.270">
    <property type="match status" value="2"/>
</dbReference>
<dbReference type="PROSITE" id="PS50878">
    <property type="entry name" value="RT_POL"/>
    <property type="match status" value="1"/>
</dbReference>
<dbReference type="AlphaFoldDB" id="A0A6J8AJ53"/>
<organism evidence="2 3">
    <name type="scientific">Mytilus coruscus</name>
    <name type="common">Sea mussel</name>
    <dbReference type="NCBI Taxonomy" id="42192"/>
    <lineage>
        <taxon>Eukaryota</taxon>
        <taxon>Metazoa</taxon>
        <taxon>Spiralia</taxon>
        <taxon>Lophotrochozoa</taxon>
        <taxon>Mollusca</taxon>
        <taxon>Bivalvia</taxon>
        <taxon>Autobranchia</taxon>
        <taxon>Pteriomorphia</taxon>
        <taxon>Mytilida</taxon>
        <taxon>Mytiloidea</taxon>
        <taxon>Mytilidae</taxon>
        <taxon>Mytilinae</taxon>
        <taxon>Mytilus</taxon>
    </lineage>
</organism>
<dbReference type="Gene3D" id="3.10.10.10">
    <property type="entry name" value="HIV Type 1 Reverse Transcriptase, subunit A, domain 1"/>
    <property type="match status" value="1"/>
</dbReference>
<evidence type="ECO:0000313" key="3">
    <source>
        <dbReference type="Proteomes" id="UP000507470"/>
    </source>
</evidence>
<name>A0A6J8AJ53_MYTCO</name>
<evidence type="ECO:0000313" key="2">
    <source>
        <dbReference type="EMBL" id="CAC5369074.1"/>
    </source>
</evidence>
<dbReference type="CDD" id="cd01647">
    <property type="entry name" value="RT_LTR"/>
    <property type="match status" value="1"/>
</dbReference>
<feature type="domain" description="Reverse transcriptase" evidence="1">
    <location>
        <begin position="1"/>
        <end position="122"/>
    </location>
</feature>
<dbReference type="InterPro" id="IPR043502">
    <property type="entry name" value="DNA/RNA_pol_sf"/>
</dbReference>
<reference evidence="2 3" key="1">
    <citation type="submission" date="2020-06" db="EMBL/GenBank/DDBJ databases">
        <authorList>
            <person name="Li R."/>
            <person name="Bekaert M."/>
        </authorList>
    </citation>
    <scope>NUCLEOTIDE SEQUENCE [LARGE SCALE GENOMIC DNA]</scope>
    <source>
        <strain evidence="3">wild</strain>
    </source>
</reference>
<protein>
    <recommendedName>
        <fullName evidence="1">Reverse transcriptase domain-containing protein</fullName>
    </recommendedName>
</protein>
<sequence>MYGAKWFSKADCNQGYWQLKLDEESQLLTTFNSPFCRYCFMRMPFGIRSAQEVYQKRISQIFENLEGVETDIDDIIIWGQTEEEHGRSFQTVLRKYEEVGLTLNPEKCQFKMREFTYKGHVLSKDGIRPDPEKIKAIKDMPAPDDKKGVQRLLGTVNYIAKFVPNMSTITEPKDNYSKMKHSLFGCMSKNLLLNVSKTF</sequence>
<dbReference type="SUPFAM" id="SSF56672">
    <property type="entry name" value="DNA/RNA polymerases"/>
    <property type="match status" value="1"/>
</dbReference>
<dbReference type="PANTHER" id="PTHR37984:SF8">
    <property type="entry name" value="CCHC-TYPE DOMAIN-CONTAINING PROTEIN"/>
    <property type="match status" value="1"/>
</dbReference>
<accession>A0A6J8AJ53</accession>
<proteinExistence type="predicted"/>
<dbReference type="InterPro" id="IPR050951">
    <property type="entry name" value="Retrovirus_Pol_polyprotein"/>
</dbReference>
<dbReference type="OrthoDB" id="6142245at2759"/>
<dbReference type="Pfam" id="PF00078">
    <property type="entry name" value="RVT_1"/>
    <property type="match status" value="1"/>
</dbReference>